<protein>
    <submittedName>
        <fullName evidence="2">Uncharacterized protein</fullName>
    </submittedName>
</protein>
<reference evidence="2 3" key="2">
    <citation type="submission" date="2020-05" db="EMBL/GenBank/DDBJ databases">
        <title>Draft genome sequence of Desulfovibrio sp. strainFSS-1.</title>
        <authorList>
            <person name="Shimoshige H."/>
            <person name="Kobayashi H."/>
            <person name="Maekawa T."/>
        </authorList>
    </citation>
    <scope>NUCLEOTIDE SEQUENCE [LARGE SCALE GENOMIC DNA]</scope>
    <source>
        <strain evidence="2 3">SIID29052-01</strain>
    </source>
</reference>
<proteinExistence type="predicted"/>
<sequence>MTQPHEPPSASGPRRYFTGMTFGAFARAFVLVQLASWITPLGVACFAALNEALGFATNFEDILLGGFILNVAVAFPALVIAQYRAVARGWDGFGLLVLAHVLNWAVFLGCWVPLVRWLLPERTDAVAWIGAAAFALWTVILARSPGYVPPGKRQVLKQKDRQPEP</sequence>
<gene>
    <name evidence="2" type="ORF">NNJEOMEG_03568</name>
</gene>
<dbReference type="EMBL" id="BLTE01000020">
    <property type="protein sequence ID" value="GFK95700.1"/>
    <property type="molecule type" value="Genomic_DNA"/>
</dbReference>
<evidence type="ECO:0000313" key="2">
    <source>
        <dbReference type="EMBL" id="GFK95700.1"/>
    </source>
</evidence>
<reference evidence="2 3" key="1">
    <citation type="submission" date="2020-04" db="EMBL/GenBank/DDBJ databases">
        <authorList>
            <consortium name="Desulfovibrio sp. FSS-1 genome sequencing consortium"/>
            <person name="Shimoshige H."/>
            <person name="Kobayashi H."/>
            <person name="Maekawa T."/>
        </authorList>
    </citation>
    <scope>NUCLEOTIDE SEQUENCE [LARGE SCALE GENOMIC DNA]</scope>
    <source>
        <strain evidence="2 3">SIID29052-01</strain>
    </source>
</reference>
<feature type="transmembrane region" description="Helical" evidence="1">
    <location>
        <begin position="62"/>
        <end position="81"/>
    </location>
</feature>
<evidence type="ECO:0000256" key="1">
    <source>
        <dbReference type="SAM" id="Phobius"/>
    </source>
</evidence>
<evidence type="ECO:0000313" key="3">
    <source>
        <dbReference type="Proteomes" id="UP000494245"/>
    </source>
</evidence>
<feature type="transmembrane region" description="Helical" evidence="1">
    <location>
        <begin position="125"/>
        <end position="143"/>
    </location>
</feature>
<comment type="caution">
    <text evidence="2">The sequence shown here is derived from an EMBL/GenBank/DDBJ whole genome shotgun (WGS) entry which is preliminary data.</text>
</comment>
<dbReference type="RefSeq" id="WP_173086841.1">
    <property type="nucleotide sequence ID" value="NZ_BLTE01000020.1"/>
</dbReference>
<dbReference type="AlphaFoldDB" id="A0A6V8LXZ5"/>
<accession>A0A6V8LXZ5</accession>
<feature type="transmembrane region" description="Helical" evidence="1">
    <location>
        <begin position="93"/>
        <end position="119"/>
    </location>
</feature>
<dbReference type="Proteomes" id="UP000494245">
    <property type="component" value="Unassembled WGS sequence"/>
</dbReference>
<organism evidence="2 3">
    <name type="scientific">Fundidesulfovibrio magnetotacticus</name>
    <dbReference type="NCBI Taxonomy" id="2730080"/>
    <lineage>
        <taxon>Bacteria</taxon>
        <taxon>Pseudomonadati</taxon>
        <taxon>Thermodesulfobacteriota</taxon>
        <taxon>Desulfovibrionia</taxon>
        <taxon>Desulfovibrionales</taxon>
        <taxon>Desulfovibrionaceae</taxon>
        <taxon>Fundidesulfovibrio</taxon>
    </lineage>
</organism>
<feature type="transmembrane region" description="Helical" evidence="1">
    <location>
        <begin position="24"/>
        <end position="50"/>
    </location>
</feature>
<name>A0A6V8LXZ5_9BACT</name>
<keyword evidence="1" id="KW-1133">Transmembrane helix</keyword>
<keyword evidence="3" id="KW-1185">Reference proteome</keyword>
<keyword evidence="1" id="KW-0812">Transmembrane</keyword>
<keyword evidence="1" id="KW-0472">Membrane</keyword>